<evidence type="ECO:0000313" key="2">
    <source>
        <dbReference type="Proteomes" id="UP000010959"/>
    </source>
</evidence>
<organism evidence="1 2">
    <name type="scientific">Rhodopirellula baltica SWK14</name>
    <dbReference type="NCBI Taxonomy" id="993516"/>
    <lineage>
        <taxon>Bacteria</taxon>
        <taxon>Pseudomonadati</taxon>
        <taxon>Planctomycetota</taxon>
        <taxon>Planctomycetia</taxon>
        <taxon>Pirellulales</taxon>
        <taxon>Pirellulaceae</taxon>
        <taxon>Rhodopirellula</taxon>
    </lineage>
</organism>
<dbReference type="EMBL" id="AMWG01000085">
    <property type="protein sequence ID" value="ELP32886.1"/>
    <property type="molecule type" value="Genomic_DNA"/>
</dbReference>
<name>L7CIJ0_RHOBT</name>
<dbReference type="PATRIC" id="fig|993516.3.peg.3386"/>
<comment type="caution">
    <text evidence="1">The sequence shown here is derived from an EMBL/GenBank/DDBJ whole genome shotgun (WGS) entry which is preliminary data.</text>
</comment>
<gene>
    <name evidence="1" type="ORF">RBSWK_03178</name>
</gene>
<accession>L7CIJ0</accession>
<protein>
    <submittedName>
        <fullName evidence="1">Uncharacterized protein</fullName>
    </submittedName>
</protein>
<sequence>MDQQRMAPGGRIELTRVNGLAGSALSGSLVMNATQGREEDFDQLCLFNSTLAPPGEEKLQKSLHFSDR</sequence>
<dbReference type="Proteomes" id="UP000010959">
    <property type="component" value="Unassembled WGS sequence"/>
</dbReference>
<reference evidence="1 2" key="1">
    <citation type="journal article" date="2013" name="Mar. Genomics">
        <title>Expression of sulfatases in Rhodopirellula baltica and the diversity of sulfatases in the genus Rhodopirellula.</title>
        <authorList>
            <person name="Wegner C.E."/>
            <person name="Richter-Heitmann T."/>
            <person name="Klindworth A."/>
            <person name="Klockow C."/>
            <person name="Richter M."/>
            <person name="Achstetter T."/>
            <person name="Glockner F.O."/>
            <person name="Harder J."/>
        </authorList>
    </citation>
    <scope>NUCLEOTIDE SEQUENCE [LARGE SCALE GENOMIC DNA]</scope>
    <source>
        <strain evidence="1 2">SWK14</strain>
    </source>
</reference>
<proteinExistence type="predicted"/>
<dbReference type="AlphaFoldDB" id="L7CIJ0"/>
<evidence type="ECO:0000313" key="1">
    <source>
        <dbReference type="EMBL" id="ELP32886.1"/>
    </source>
</evidence>